<protein>
    <submittedName>
        <fullName evidence="2">RidA family protein</fullName>
    </submittedName>
</protein>
<dbReference type="NCBIfam" id="TIGR00004">
    <property type="entry name" value="Rid family detoxifying hydrolase"/>
    <property type="match status" value="1"/>
</dbReference>
<dbReference type="RefSeq" id="WP_390306612.1">
    <property type="nucleotide sequence ID" value="NZ_JBHRRZ010000017.1"/>
</dbReference>
<dbReference type="InterPro" id="IPR006175">
    <property type="entry name" value="YjgF/YER057c/UK114"/>
</dbReference>
<gene>
    <name evidence="2" type="ORF">ACFODW_11695</name>
</gene>
<dbReference type="InterPro" id="IPR035959">
    <property type="entry name" value="RutC-like_sf"/>
</dbReference>
<dbReference type="CDD" id="cd00448">
    <property type="entry name" value="YjgF_YER057c_UK114_family"/>
    <property type="match status" value="1"/>
</dbReference>
<evidence type="ECO:0000256" key="1">
    <source>
        <dbReference type="ARBA" id="ARBA00010552"/>
    </source>
</evidence>
<name>A0ABV7A7D2_9BACI</name>
<evidence type="ECO:0000313" key="3">
    <source>
        <dbReference type="Proteomes" id="UP001595387"/>
    </source>
</evidence>
<comment type="caution">
    <text evidence="2">The sequence shown here is derived from an EMBL/GenBank/DDBJ whole genome shotgun (WGS) entry which is preliminary data.</text>
</comment>
<dbReference type="Proteomes" id="UP001595387">
    <property type="component" value="Unassembled WGS sequence"/>
</dbReference>
<sequence length="125" mass="13642">MVKAIHTEKAPAAIGPYSQAIEAGDFVYVSGQIPINPATGEIAEGIENQTKQVLENLKAILTEAGADFSQVVKFTIFLDSMEDFATVNDIYGSYLSEPYPARATVEVSRLPKDVLVEMDVIVYKK</sequence>
<reference evidence="3" key="1">
    <citation type="journal article" date="2019" name="Int. J. Syst. Evol. Microbiol.">
        <title>The Global Catalogue of Microorganisms (GCM) 10K type strain sequencing project: providing services to taxonomists for standard genome sequencing and annotation.</title>
        <authorList>
            <consortium name="The Broad Institute Genomics Platform"/>
            <consortium name="The Broad Institute Genome Sequencing Center for Infectious Disease"/>
            <person name="Wu L."/>
            <person name="Ma J."/>
        </authorList>
    </citation>
    <scope>NUCLEOTIDE SEQUENCE [LARGE SCALE GENOMIC DNA]</scope>
    <source>
        <strain evidence="3">KCTC 13193</strain>
    </source>
</reference>
<dbReference type="PANTHER" id="PTHR11803">
    <property type="entry name" value="2-IMINOBUTANOATE/2-IMINOPROPANOATE DEAMINASE RIDA"/>
    <property type="match status" value="1"/>
</dbReference>
<dbReference type="InterPro" id="IPR006056">
    <property type="entry name" value="RidA"/>
</dbReference>
<dbReference type="EMBL" id="JBHRRZ010000017">
    <property type="protein sequence ID" value="MFC2948999.1"/>
    <property type="molecule type" value="Genomic_DNA"/>
</dbReference>
<accession>A0ABV7A7D2</accession>
<proteinExistence type="inferred from homology"/>
<dbReference type="PROSITE" id="PS01094">
    <property type="entry name" value="UPF0076"/>
    <property type="match status" value="1"/>
</dbReference>
<organism evidence="2 3">
    <name type="scientific">Virgibacillus sediminis</name>
    <dbReference type="NCBI Taxonomy" id="202260"/>
    <lineage>
        <taxon>Bacteria</taxon>
        <taxon>Bacillati</taxon>
        <taxon>Bacillota</taxon>
        <taxon>Bacilli</taxon>
        <taxon>Bacillales</taxon>
        <taxon>Bacillaceae</taxon>
        <taxon>Virgibacillus</taxon>
    </lineage>
</organism>
<keyword evidence="3" id="KW-1185">Reference proteome</keyword>
<dbReference type="Pfam" id="PF01042">
    <property type="entry name" value="Ribonuc_L-PSP"/>
    <property type="match status" value="1"/>
</dbReference>
<dbReference type="InterPro" id="IPR019897">
    <property type="entry name" value="RidA_CS"/>
</dbReference>
<dbReference type="SUPFAM" id="SSF55298">
    <property type="entry name" value="YjgF-like"/>
    <property type="match status" value="1"/>
</dbReference>
<comment type="similarity">
    <text evidence="1">Belongs to the RutC family.</text>
</comment>
<evidence type="ECO:0000313" key="2">
    <source>
        <dbReference type="EMBL" id="MFC2948999.1"/>
    </source>
</evidence>
<dbReference type="Gene3D" id="3.30.1330.40">
    <property type="entry name" value="RutC-like"/>
    <property type="match status" value="1"/>
</dbReference>
<dbReference type="PANTHER" id="PTHR11803:SF39">
    <property type="entry name" value="2-IMINOBUTANOATE_2-IMINOPROPANOATE DEAMINASE"/>
    <property type="match status" value="1"/>
</dbReference>